<dbReference type="Gene3D" id="3.20.20.450">
    <property type="entry name" value="EAL domain"/>
    <property type="match status" value="1"/>
</dbReference>
<dbReference type="Pfam" id="PF00563">
    <property type="entry name" value="EAL"/>
    <property type="match status" value="1"/>
</dbReference>
<dbReference type="SMART" id="SM00448">
    <property type="entry name" value="REC"/>
    <property type="match status" value="1"/>
</dbReference>
<dbReference type="PANTHER" id="PTHR33121:SF79">
    <property type="entry name" value="CYCLIC DI-GMP PHOSPHODIESTERASE PDED-RELATED"/>
    <property type="match status" value="1"/>
</dbReference>
<dbReference type="PROSITE" id="PS50887">
    <property type="entry name" value="GGDEF"/>
    <property type="match status" value="1"/>
</dbReference>
<gene>
    <name evidence="5" type="ORF">E4656_03425</name>
</gene>
<keyword evidence="1" id="KW-0597">Phosphoprotein</keyword>
<dbReference type="PROSITE" id="PS50883">
    <property type="entry name" value="EAL"/>
    <property type="match status" value="1"/>
</dbReference>
<dbReference type="AlphaFoldDB" id="A0A4Z0WI90"/>
<organism evidence="5 6">
    <name type="scientific">Natronospirillum operosum</name>
    <dbReference type="NCBI Taxonomy" id="2759953"/>
    <lineage>
        <taxon>Bacteria</taxon>
        <taxon>Pseudomonadati</taxon>
        <taxon>Pseudomonadota</taxon>
        <taxon>Gammaproteobacteria</taxon>
        <taxon>Oceanospirillales</taxon>
        <taxon>Natronospirillaceae</taxon>
        <taxon>Natronospirillum</taxon>
    </lineage>
</organism>
<sequence length="737" mass="81996">MPGRTSMTEWSDELLFQPETPAGHETDASTSRGWQILVVDDEPEVHQVTTLSLAQTRVLDLPLSFLHAYSATEAVEVLNEHAGIAVVLLDVVMETDDAGLSLVRTIRETLGRSEVRIILRTGQPGSAPEASVIRDFDINDYKTKNELTHRKLLTAITAAIRSYQQIRTINQNRIGLEKIIHGGATLLEKRSMEAFADGVLTQIASLLGLNAEGILAARALEDGGEDIYIFGAAGHYTRYMNRALDTLDNQAIQQKIRQCLDERRHLIGDNEAIYYFGSHQHAAAVYLESGQPMEAPYPELLEVFLSNVSIGYDNVALFQQLSRAAFEDPLTRLANRNEFIHLLESERIPSAGSTLVLLDIDHFSDFNHALGQDLGDEMLIAVAQRLRRHFGEQVEIARIDGDVFGLIGAENDLTPESFYQALADPVRLDGNDFRVMVSLGYCAFPGQVDRGLQLLNRAFMALRMAKNSPFRSVAWFTPEMETRVRERLGGIRALREGFEQQEFVLHYQPQWDLEQGLVTGVEALLRWPRADGSSVSPAEFIPLAEQSGLIVRMGLWVIEQACRQLVQLCEAGHEGVRISVNVSMLQFRNAGLVDSVRTLINEYRIAPGQLTLEITESVVMDEPKLVLTTLGSLSEMGVRISLDDFGMGFSSLAYLRQMPLHELKIDKSFVQDMDSPQGVAVIESIIQLTSRLQLDCIAEGVETDSQQAKLRQLGCHRAQGFLHAAAMPSDRLLAYLS</sequence>
<feature type="domain" description="GGDEF" evidence="4">
    <location>
        <begin position="351"/>
        <end position="478"/>
    </location>
</feature>
<dbReference type="Pfam" id="PF11849">
    <property type="entry name" value="DUF3369"/>
    <property type="match status" value="1"/>
</dbReference>
<dbReference type="SUPFAM" id="SSF55073">
    <property type="entry name" value="Nucleotide cyclase"/>
    <property type="match status" value="1"/>
</dbReference>
<dbReference type="InterPro" id="IPR035919">
    <property type="entry name" value="EAL_sf"/>
</dbReference>
<dbReference type="InterPro" id="IPR001633">
    <property type="entry name" value="EAL_dom"/>
</dbReference>
<evidence type="ECO:0000313" key="6">
    <source>
        <dbReference type="Proteomes" id="UP000297475"/>
    </source>
</evidence>
<dbReference type="EMBL" id="SRMF01000001">
    <property type="protein sequence ID" value="TGG95486.1"/>
    <property type="molecule type" value="Genomic_DNA"/>
</dbReference>
<name>A0A4Z0WI90_9GAMM</name>
<feature type="modified residue" description="4-aspartylphosphate" evidence="1">
    <location>
        <position position="90"/>
    </location>
</feature>
<evidence type="ECO:0000313" key="5">
    <source>
        <dbReference type="EMBL" id="TGG95486.1"/>
    </source>
</evidence>
<dbReference type="GO" id="GO:0071111">
    <property type="term" value="F:cyclic-guanylate-specific phosphodiesterase activity"/>
    <property type="evidence" value="ECO:0007669"/>
    <property type="project" value="InterPro"/>
</dbReference>
<dbReference type="Pfam" id="PF00990">
    <property type="entry name" value="GGDEF"/>
    <property type="match status" value="1"/>
</dbReference>
<dbReference type="SMART" id="SM00267">
    <property type="entry name" value="GGDEF"/>
    <property type="match status" value="1"/>
</dbReference>
<comment type="caution">
    <text evidence="5">The sequence shown here is derived from an EMBL/GenBank/DDBJ whole genome shotgun (WGS) entry which is preliminary data.</text>
</comment>
<evidence type="ECO:0000259" key="4">
    <source>
        <dbReference type="PROSITE" id="PS50887"/>
    </source>
</evidence>
<dbReference type="InterPro" id="IPR050706">
    <property type="entry name" value="Cyclic-di-GMP_PDE-like"/>
</dbReference>
<dbReference type="PROSITE" id="PS50110">
    <property type="entry name" value="RESPONSE_REGULATORY"/>
    <property type="match status" value="1"/>
</dbReference>
<protein>
    <submittedName>
        <fullName evidence="5">EAL domain-containing protein</fullName>
    </submittedName>
</protein>
<dbReference type="CDD" id="cd01948">
    <property type="entry name" value="EAL"/>
    <property type="match status" value="1"/>
</dbReference>
<dbReference type="OrthoDB" id="8553030at2"/>
<dbReference type="Gene3D" id="3.40.50.2300">
    <property type="match status" value="1"/>
</dbReference>
<dbReference type="InterPro" id="IPR000160">
    <property type="entry name" value="GGDEF_dom"/>
</dbReference>
<evidence type="ECO:0000259" key="3">
    <source>
        <dbReference type="PROSITE" id="PS50883"/>
    </source>
</evidence>
<dbReference type="InterPro" id="IPR001789">
    <property type="entry name" value="Sig_transdc_resp-reg_receiver"/>
</dbReference>
<feature type="domain" description="Response regulatory" evidence="2">
    <location>
        <begin position="35"/>
        <end position="159"/>
    </location>
</feature>
<dbReference type="Proteomes" id="UP000297475">
    <property type="component" value="Unassembled WGS sequence"/>
</dbReference>
<proteinExistence type="predicted"/>
<dbReference type="SUPFAM" id="SSF52172">
    <property type="entry name" value="CheY-like"/>
    <property type="match status" value="1"/>
</dbReference>
<accession>A0A4Z0WI90</accession>
<dbReference type="PANTHER" id="PTHR33121">
    <property type="entry name" value="CYCLIC DI-GMP PHOSPHODIESTERASE PDEF"/>
    <property type="match status" value="1"/>
</dbReference>
<dbReference type="InterPro" id="IPR021800">
    <property type="entry name" value="DUF3369"/>
</dbReference>
<feature type="domain" description="EAL" evidence="3">
    <location>
        <begin position="487"/>
        <end position="737"/>
    </location>
</feature>
<dbReference type="SUPFAM" id="SSF141868">
    <property type="entry name" value="EAL domain-like"/>
    <property type="match status" value="1"/>
</dbReference>
<keyword evidence="6" id="KW-1185">Reference proteome</keyword>
<dbReference type="GO" id="GO:0000160">
    <property type="term" value="P:phosphorelay signal transduction system"/>
    <property type="evidence" value="ECO:0007669"/>
    <property type="project" value="InterPro"/>
</dbReference>
<dbReference type="InterPro" id="IPR043128">
    <property type="entry name" value="Rev_trsase/Diguanyl_cyclase"/>
</dbReference>
<evidence type="ECO:0000259" key="2">
    <source>
        <dbReference type="PROSITE" id="PS50110"/>
    </source>
</evidence>
<dbReference type="NCBIfam" id="TIGR00254">
    <property type="entry name" value="GGDEF"/>
    <property type="match status" value="1"/>
</dbReference>
<dbReference type="Gene3D" id="3.30.70.270">
    <property type="match status" value="1"/>
</dbReference>
<dbReference type="CDD" id="cd01949">
    <property type="entry name" value="GGDEF"/>
    <property type="match status" value="1"/>
</dbReference>
<evidence type="ECO:0000256" key="1">
    <source>
        <dbReference type="PROSITE-ProRule" id="PRU00169"/>
    </source>
</evidence>
<dbReference type="InterPro" id="IPR029787">
    <property type="entry name" value="Nucleotide_cyclase"/>
</dbReference>
<dbReference type="InterPro" id="IPR011006">
    <property type="entry name" value="CheY-like_superfamily"/>
</dbReference>
<reference evidence="5 6" key="1">
    <citation type="submission" date="2019-04" db="EMBL/GenBank/DDBJ databases">
        <title>Natronospirillum operosus gen. nov., sp. nov., a haloalkaliphilic satellite isolated from decaying biomass of laboratory culture of cyanobacterium Geitlerinema sp. and proposal of Natronospirillaceae fam. nov. and Saccharospirillaceae fam. nov.</title>
        <authorList>
            <person name="Kevbrin V."/>
            <person name="Boltyanskaya Y."/>
            <person name="Koziaeva V."/>
            <person name="Grouzdev D.S."/>
            <person name="Park M."/>
            <person name="Cho J."/>
        </authorList>
    </citation>
    <scope>NUCLEOTIDE SEQUENCE [LARGE SCALE GENOMIC DNA]</scope>
    <source>
        <strain evidence="5 6">G-116</strain>
    </source>
</reference>
<dbReference type="SMART" id="SM00052">
    <property type="entry name" value="EAL"/>
    <property type="match status" value="1"/>
</dbReference>